<evidence type="ECO:0000313" key="2">
    <source>
        <dbReference type="Proteomes" id="UP001152561"/>
    </source>
</evidence>
<comment type="caution">
    <text evidence="1">The sequence shown here is derived from an EMBL/GenBank/DDBJ whole genome shotgun (WGS) entry which is preliminary data.</text>
</comment>
<proteinExistence type="predicted"/>
<dbReference type="AlphaFoldDB" id="A0A9Q1MQX2"/>
<organism evidence="1 2">
    <name type="scientific">Anisodus acutangulus</name>
    <dbReference type="NCBI Taxonomy" id="402998"/>
    <lineage>
        <taxon>Eukaryota</taxon>
        <taxon>Viridiplantae</taxon>
        <taxon>Streptophyta</taxon>
        <taxon>Embryophyta</taxon>
        <taxon>Tracheophyta</taxon>
        <taxon>Spermatophyta</taxon>
        <taxon>Magnoliopsida</taxon>
        <taxon>eudicotyledons</taxon>
        <taxon>Gunneridae</taxon>
        <taxon>Pentapetalae</taxon>
        <taxon>asterids</taxon>
        <taxon>lamiids</taxon>
        <taxon>Solanales</taxon>
        <taxon>Solanaceae</taxon>
        <taxon>Solanoideae</taxon>
        <taxon>Hyoscyameae</taxon>
        <taxon>Anisodus</taxon>
    </lineage>
</organism>
<dbReference type="EMBL" id="JAJAGQ010000004">
    <property type="protein sequence ID" value="KAJ8564418.1"/>
    <property type="molecule type" value="Genomic_DNA"/>
</dbReference>
<evidence type="ECO:0000313" key="1">
    <source>
        <dbReference type="EMBL" id="KAJ8564418.1"/>
    </source>
</evidence>
<keyword evidence="2" id="KW-1185">Reference proteome</keyword>
<sequence>MVTYPGNFAKGKRISDSGTGVNKGNGSITEKDIRSVDDIIKGKENMVSAQGIVIQNNFNVLDNIIEQDELNGDNNTTTEVVVSKDVVDINNDIEKEVISNEIHVDNVDMREHKDIKEGHGMVNSADSDSQDKEKHTCKGLDARLEKNCEHQVGVAHTVEMEQQQLDNPSIIINRCETIEGDKHIPISEEQQQLDNPSTIINHMEAGLQSQYQLSVFVNENGIGSFPPERDEVVDNSIIQVRKDQEKIIINQMK</sequence>
<gene>
    <name evidence="1" type="ORF">K7X08_000878</name>
</gene>
<reference evidence="2" key="1">
    <citation type="journal article" date="2023" name="Proc. Natl. Acad. Sci. U.S.A.">
        <title>Genomic and structural basis for evolution of tropane alkaloid biosynthesis.</title>
        <authorList>
            <person name="Wanga Y.-J."/>
            <person name="Taina T."/>
            <person name="Yua J.-Y."/>
            <person name="Lia J."/>
            <person name="Xua B."/>
            <person name="Chenc J."/>
            <person name="D'Auriad J.C."/>
            <person name="Huanga J.-P."/>
            <person name="Huanga S.-X."/>
        </authorList>
    </citation>
    <scope>NUCLEOTIDE SEQUENCE [LARGE SCALE GENOMIC DNA]</scope>
    <source>
        <strain evidence="2">cv. KIB-2019</strain>
    </source>
</reference>
<accession>A0A9Q1MQX2</accession>
<dbReference type="Proteomes" id="UP001152561">
    <property type="component" value="Unassembled WGS sequence"/>
</dbReference>
<name>A0A9Q1MQX2_9SOLA</name>
<protein>
    <submittedName>
        <fullName evidence="1">Uncharacterized protein</fullName>
    </submittedName>
</protein>